<evidence type="ECO:0000313" key="2">
    <source>
        <dbReference type="Proteomes" id="UP000006732"/>
    </source>
</evidence>
<sequence>MKPRRPGRSFSENPFFRGVPPSRAAPAPVPCSFPHCIHAAVQFLVETHCARLYASAFTTKSGIQRGCRVDTLSAREDVHFAVAFGGDWRLYDFYNVLNGMTI</sequence>
<dbReference type="EMBL" id="CP000482">
    <property type="protein sequence ID" value="ABK98800.1"/>
    <property type="molecule type" value="Genomic_DNA"/>
</dbReference>
<gene>
    <name evidence="1" type="ordered locus">Ppro_1178</name>
</gene>
<dbReference type="HOGENOM" id="CLU_2274705_0_0_7"/>
<dbReference type="Proteomes" id="UP000006732">
    <property type="component" value="Chromosome"/>
</dbReference>
<protein>
    <submittedName>
        <fullName evidence="1">Uncharacterized protein</fullName>
    </submittedName>
</protein>
<name>A1AN80_PELPD</name>
<dbReference type="AlphaFoldDB" id="A1AN80"/>
<accession>A1AN80</accession>
<dbReference type="KEGG" id="ppd:Ppro_1178"/>
<proteinExistence type="predicted"/>
<organism evidence="1 2">
    <name type="scientific">Pelobacter propionicus (strain DSM 2379 / NBRC 103807 / OttBd1)</name>
    <dbReference type="NCBI Taxonomy" id="338966"/>
    <lineage>
        <taxon>Bacteria</taxon>
        <taxon>Pseudomonadati</taxon>
        <taxon>Thermodesulfobacteriota</taxon>
        <taxon>Desulfuromonadia</taxon>
        <taxon>Desulfuromonadales</taxon>
        <taxon>Desulfuromonadaceae</taxon>
        <taxon>Pelobacter</taxon>
    </lineage>
</organism>
<keyword evidence="2" id="KW-1185">Reference proteome</keyword>
<evidence type="ECO:0000313" key="1">
    <source>
        <dbReference type="EMBL" id="ABK98800.1"/>
    </source>
</evidence>
<reference evidence="1 2" key="1">
    <citation type="submission" date="2006-10" db="EMBL/GenBank/DDBJ databases">
        <title>Complete sequence of chromosome of Pelobacter propionicus DSM 2379.</title>
        <authorList>
            <consortium name="US DOE Joint Genome Institute"/>
            <person name="Copeland A."/>
            <person name="Lucas S."/>
            <person name="Lapidus A."/>
            <person name="Barry K."/>
            <person name="Detter J.C."/>
            <person name="Glavina del Rio T."/>
            <person name="Hammon N."/>
            <person name="Israni S."/>
            <person name="Dalin E."/>
            <person name="Tice H."/>
            <person name="Pitluck S."/>
            <person name="Saunders E."/>
            <person name="Brettin T."/>
            <person name="Bruce D."/>
            <person name="Han C."/>
            <person name="Tapia R."/>
            <person name="Schmutz J."/>
            <person name="Larimer F."/>
            <person name="Land M."/>
            <person name="Hauser L."/>
            <person name="Kyrpides N."/>
            <person name="Kim E."/>
            <person name="Lovley D."/>
            <person name="Richardson P."/>
        </authorList>
    </citation>
    <scope>NUCLEOTIDE SEQUENCE [LARGE SCALE GENOMIC DNA]</scope>
    <source>
        <strain evidence="2">DSM 2379 / NBRC 103807 / OttBd1</strain>
    </source>
</reference>
<dbReference type="STRING" id="338966.Ppro_1178"/>